<dbReference type="InterPro" id="IPR036457">
    <property type="entry name" value="PPM-type-like_dom_sf"/>
</dbReference>
<accession>A0ABU5DHX1</accession>
<dbReference type="EMBL" id="JAXCLA010000004">
    <property type="protein sequence ID" value="MDY0745894.1"/>
    <property type="molecule type" value="Genomic_DNA"/>
</dbReference>
<keyword evidence="3" id="KW-0067">ATP-binding</keyword>
<keyword evidence="3" id="KW-0547">Nucleotide-binding</keyword>
<dbReference type="Pfam" id="PF02518">
    <property type="entry name" value="HATPase_c"/>
    <property type="match status" value="1"/>
</dbReference>
<dbReference type="SMART" id="SM00331">
    <property type="entry name" value="PP2C_SIG"/>
    <property type="match status" value="1"/>
</dbReference>
<dbReference type="SMART" id="SM00387">
    <property type="entry name" value="HATPase_c"/>
    <property type="match status" value="1"/>
</dbReference>
<dbReference type="InterPro" id="IPR036890">
    <property type="entry name" value="HATPase_C_sf"/>
</dbReference>
<dbReference type="InterPro" id="IPR039248">
    <property type="entry name" value="Ptase_RsbX"/>
</dbReference>
<feature type="domain" description="Histidine kinase/HSP90-like ATPase" evidence="2">
    <location>
        <begin position="42"/>
        <end position="142"/>
    </location>
</feature>
<organism evidence="3 4">
    <name type="scientific">Roseateles agri</name>
    <dbReference type="NCBI Taxonomy" id="3098619"/>
    <lineage>
        <taxon>Bacteria</taxon>
        <taxon>Pseudomonadati</taxon>
        <taxon>Pseudomonadota</taxon>
        <taxon>Betaproteobacteria</taxon>
        <taxon>Burkholderiales</taxon>
        <taxon>Sphaerotilaceae</taxon>
        <taxon>Roseateles</taxon>
    </lineage>
</organism>
<dbReference type="SUPFAM" id="SSF81606">
    <property type="entry name" value="PP2C-like"/>
    <property type="match status" value="1"/>
</dbReference>
<keyword evidence="4" id="KW-1185">Reference proteome</keyword>
<comment type="caution">
    <text evidence="3">The sequence shown here is derived from an EMBL/GenBank/DDBJ whole genome shotgun (WGS) entry which is preliminary data.</text>
</comment>
<dbReference type="Pfam" id="PF07228">
    <property type="entry name" value="SpoIIE"/>
    <property type="match status" value="1"/>
</dbReference>
<dbReference type="Gene3D" id="3.30.565.10">
    <property type="entry name" value="Histidine kinase-like ATPase, C-terminal domain"/>
    <property type="match status" value="1"/>
</dbReference>
<evidence type="ECO:0000259" key="2">
    <source>
        <dbReference type="SMART" id="SM00387"/>
    </source>
</evidence>
<evidence type="ECO:0000313" key="3">
    <source>
        <dbReference type="EMBL" id="MDY0745894.1"/>
    </source>
</evidence>
<dbReference type="InterPro" id="IPR001932">
    <property type="entry name" value="PPM-type_phosphatase-like_dom"/>
</dbReference>
<dbReference type="RefSeq" id="WP_320423785.1">
    <property type="nucleotide sequence ID" value="NZ_JAXCLA010000004.1"/>
</dbReference>
<protein>
    <submittedName>
        <fullName evidence="3">ATP-binding SpoIIE family protein phosphatase</fullName>
    </submittedName>
</protein>
<gene>
    <name evidence="3" type="ORF">SNE35_15340</name>
</gene>
<dbReference type="SUPFAM" id="SSF55874">
    <property type="entry name" value="ATPase domain of HSP90 chaperone/DNA topoisomerase II/histidine kinase"/>
    <property type="match status" value="1"/>
</dbReference>
<evidence type="ECO:0000313" key="4">
    <source>
        <dbReference type="Proteomes" id="UP001285263"/>
    </source>
</evidence>
<sequence>MNSAGHPWGSETAVFRLQSMLDLRMAASGVMGMASLARCSPLDLSQLATLVSELGSNILKYAGSGHIRVQTVQEDFRTGVEVVAEDNGPGIPDIAQAMQEHYSSSGTLGLGLSGVRRMVSEFHIDSEPGRGCRVRVQKWMAKPAALHKAAGPASSLPPLPILPTVPAVAFDTAEINRPCYPESVSGDSTVVQPVAGGLLLGCIDASGHGPRAHALSTRLAQQLRAVAGTDMAHLLWLLHQSAVGTIGAAAAIAFVDTARSTLAFAGIGNIRIRCVGAVPWAGICRDGVLGERFPTPEVQQFQLHAGDVVLLYSDGIRETLSTQVLARAHLGTAAHIADNVLQHGGKSTDDASCVVLKCRA</sequence>
<dbReference type="Gene3D" id="3.60.40.10">
    <property type="entry name" value="PPM-type phosphatase domain"/>
    <property type="match status" value="1"/>
</dbReference>
<dbReference type="PANTHER" id="PTHR35801:SF1">
    <property type="entry name" value="PHOSPHOSERINE PHOSPHATASE RSBX"/>
    <property type="match status" value="1"/>
</dbReference>
<dbReference type="PANTHER" id="PTHR35801">
    <property type="entry name" value="PHOSPHOSERINE PHOSPHATASE RSBX"/>
    <property type="match status" value="1"/>
</dbReference>
<proteinExistence type="predicted"/>
<feature type="domain" description="PPM-type phosphatase" evidence="1">
    <location>
        <begin position="170"/>
        <end position="358"/>
    </location>
</feature>
<dbReference type="CDD" id="cd16934">
    <property type="entry name" value="HATPase_RsbT-like"/>
    <property type="match status" value="1"/>
</dbReference>
<dbReference type="GO" id="GO:0005524">
    <property type="term" value="F:ATP binding"/>
    <property type="evidence" value="ECO:0007669"/>
    <property type="project" value="UniProtKB-KW"/>
</dbReference>
<dbReference type="InterPro" id="IPR003594">
    <property type="entry name" value="HATPase_dom"/>
</dbReference>
<name>A0ABU5DHX1_9BURK</name>
<dbReference type="Proteomes" id="UP001285263">
    <property type="component" value="Unassembled WGS sequence"/>
</dbReference>
<evidence type="ECO:0000259" key="1">
    <source>
        <dbReference type="SMART" id="SM00331"/>
    </source>
</evidence>
<reference evidence="3 4" key="1">
    <citation type="submission" date="2023-11" db="EMBL/GenBank/DDBJ databases">
        <title>Paucibacter sp. nov., isolated from fresh soil in Korea.</title>
        <authorList>
            <person name="Le N.T.T."/>
        </authorList>
    </citation>
    <scope>NUCLEOTIDE SEQUENCE [LARGE SCALE GENOMIC DNA]</scope>
    <source>
        <strain evidence="3 4">R3-3</strain>
    </source>
</reference>